<feature type="coiled-coil region" evidence="1">
    <location>
        <begin position="1390"/>
        <end position="1417"/>
    </location>
</feature>
<dbReference type="Pfam" id="PF24082">
    <property type="entry name" value="SPEF2_C"/>
    <property type="match status" value="1"/>
</dbReference>
<feature type="region of interest" description="Disordered" evidence="2">
    <location>
        <begin position="775"/>
        <end position="814"/>
    </location>
</feature>
<dbReference type="InterPro" id="IPR054517">
    <property type="entry name" value="SPEF2_D5"/>
</dbReference>
<feature type="domain" description="SPEF2 C-terminal" evidence="4">
    <location>
        <begin position="1545"/>
        <end position="1710"/>
    </location>
</feature>
<keyword evidence="5" id="KW-0966">Cell projection</keyword>
<evidence type="ECO:0000259" key="3">
    <source>
        <dbReference type="Pfam" id="PF22946"/>
    </source>
</evidence>
<feature type="compositionally biased region" description="Basic and acidic residues" evidence="2">
    <location>
        <begin position="1978"/>
        <end position="1987"/>
    </location>
</feature>
<feature type="compositionally biased region" description="Low complexity" evidence="2">
    <location>
        <begin position="1317"/>
        <end position="1330"/>
    </location>
</feature>
<feature type="region of interest" description="Disordered" evidence="2">
    <location>
        <begin position="296"/>
        <end position="323"/>
    </location>
</feature>
<feature type="region of interest" description="Disordered" evidence="2">
    <location>
        <begin position="570"/>
        <end position="602"/>
    </location>
</feature>
<feature type="compositionally biased region" description="Low complexity" evidence="2">
    <location>
        <begin position="309"/>
        <end position="323"/>
    </location>
</feature>
<dbReference type="PANTHER" id="PTHR14919:SF0">
    <property type="entry name" value="SPERM FLAGELLAR PROTEIN 2"/>
    <property type="match status" value="1"/>
</dbReference>
<evidence type="ECO:0000256" key="1">
    <source>
        <dbReference type="SAM" id="Coils"/>
    </source>
</evidence>
<evidence type="ECO:0000313" key="5">
    <source>
        <dbReference type="EMBL" id="KAJ4458150.1"/>
    </source>
</evidence>
<dbReference type="InterPro" id="IPR027417">
    <property type="entry name" value="P-loop_NTPase"/>
</dbReference>
<dbReference type="PANTHER" id="PTHR14919">
    <property type="entry name" value="KPL2-RELATED"/>
    <property type="match status" value="1"/>
</dbReference>
<feature type="region of interest" description="Disordered" evidence="2">
    <location>
        <begin position="16"/>
        <end position="39"/>
    </location>
</feature>
<evidence type="ECO:0000259" key="4">
    <source>
        <dbReference type="Pfam" id="PF24082"/>
    </source>
</evidence>
<feature type="region of interest" description="Disordered" evidence="2">
    <location>
        <begin position="991"/>
        <end position="1010"/>
    </location>
</feature>
<feature type="compositionally biased region" description="Low complexity" evidence="2">
    <location>
        <begin position="1728"/>
        <end position="1738"/>
    </location>
</feature>
<feature type="compositionally biased region" description="Low complexity" evidence="2">
    <location>
        <begin position="1109"/>
        <end position="1118"/>
    </location>
</feature>
<proteinExistence type="predicted"/>
<dbReference type="Gene3D" id="3.40.50.300">
    <property type="entry name" value="P-loop containing nucleotide triphosphate hydrolases"/>
    <property type="match status" value="2"/>
</dbReference>
<feature type="compositionally biased region" description="Low complexity" evidence="2">
    <location>
        <begin position="574"/>
        <end position="602"/>
    </location>
</feature>
<dbReference type="Proteomes" id="UP001141327">
    <property type="component" value="Unassembled WGS sequence"/>
</dbReference>
<dbReference type="SUPFAM" id="SSF52540">
    <property type="entry name" value="P-loop containing nucleoside triphosphate hydrolases"/>
    <property type="match status" value="1"/>
</dbReference>
<reference evidence="5" key="1">
    <citation type="journal article" date="2022" name="bioRxiv">
        <title>Genomics of Preaxostyla Flagellates Illuminates Evolutionary Transitions and the Path Towards Mitochondrial Loss.</title>
        <authorList>
            <person name="Novak L.V.F."/>
            <person name="Treitli S.C."/>
            <person name="Pyrih J."/>
            <person name="Halakuc P."/>
            <person name="Pipaliya S.V."/>
            <person name="Vacek V."/>
            <person name="Brzon O."/>
            <person name="Soukal P."/>
            <person name="Eme L."/>
            <person name="Dacks J.B."/>
            <person name="Karnkowska A."/>
            <person name="Elias M."/>
            <person name="Hampl V."/>
        </authorList>
    </citation>
    <scope>NUCLEOTIDE SEQUENCE</scope>
    <source>
        <strain evidence="5">RCP-MX</strain>
    </source>
</reference>
<feature type="domain" description="CPC1/SPEF2" evidence="3">
    <location>
        <begin position="115"/>
        <end position="157"/>
    </location>
</feature>
<dbReference type="InterPro" id="IPR052634">
    <property type="entry name" value="Sperm_flagellar-bone_growth"/>
</dbReference>
<feature type="coiled-coil region" evidence="1">
    <location>
        <begin position="69"/>
        <end position="146"/>
    </location>
</feature>
<comment type="caution">
    <text evidence="5">The sequence shown here is derived from an EMBL/GenBank/DDBJ whole genome shotgun (WGS) entry which is preliminary data.</text>
</comment>
<feature type="domain" description="CPC1/SPEF2" evidence="3">
    <location>
        <begin position="172"/>
        <end position="249"/>
    </location>
</feature>
<feature type="compositionally biased region" description="Basic and acidic residues" evidence="2">
    <location>
        <begin position="1031"/>
        <end position="1064"/>
    </location>
</feature>
<keyword evidence="1" id="KW-0175">Coiled coil</keyword>
<feature type="compositionally biased region" description="Basic and acidic residues" evidence="2">
    <location>
        <begin position="16"/>
        <end position="25"/>
    </location>
</feature>
<accession>A0ABQ8UKY8</accession>
<dbReference type="Pfam" id="PF22946">
    <property type="entry name" value="SPEF2_D5"/>
    <property type="match status" value="2"/>
</dbReference>
<evidence type="ECO:0000256" key="2">
    <source>
        <dbReference type="SAM" id="MobiDB-lite"/>
    </source>
</evidence>
<keyword evidence="5" id="KW-0282">Flagellum</keyword>
<feature type="compositionally biased region" description="Pro residues" evidence="2">
    <location>
        <begin position="1715"/>
        <end position="1727"/>
    </location>
</feature>
<feature type="region of interest" description="Disordered" evidence="2">
    <location>
        <begin position="1713"/>
        <end position="1781"/>
    </location>
</feature>
<name>A0ABQ8UKY8_9EUKA</name>
<dbReference type="EMBL" id="JAPMOS010000033">
    <property type="protein sequence ID" value="KAJ4458150.1"/>
    <property type="molecule type" value="Genomic_DNA"/>
</dbReference>
<keyword evidence="6" id="KW-1185">Reference proteome</keyword>
<feature type="region of interest" description="Disordered" evidence="2">
    <location>
        <begin position="671"/>
        <end position="715"/>
    </location>
</feature>
<feature type="region of interest" description="Disordered" evidence="2">
    <location>
        <begin position="1961"/>
        <end position="1987"/>
    </location>
</feature>
<evidence type="ECO:0000313" key="6">
    <source>
        <dbReference type="Proteomes" id="UP001141327"/>
    </source>
</evidence>
<protein>
    <submittedName>
        <fullName evidence="5">Sperm flagellar protein 2</fullName>
    </submittedName>
</protein>
<sequence length="1987" mass="211720">MRSELDELDKFEARLKNQRQRELPVETRAAPSSENDSLPPLEHIRQLAKSIDQQAIVGGSQTYLQSLKAKGAETAAARKERERRRLKLLVEQAATQQQAASQHVSEMFLERVLGTSRDERKLAEHIQEVRAEKDRIKANRIAREEQYAQRRQQDFQNVRPDLPLLPGLALSRRAMRRDAEKFAQLMQDREEMVVEEMSRLGTLREQQSQAKAQRHEAKCREAAEGIVDLACKIAEYREVMGTRLVPAAQARFSVVSSVALSIWSRLPLLRRSSFSVREWESLFVAGCPLYESSPQGAAALGSGSDRSIGPGSPEEPAAPAGTGHATASLALGLCSLPNLNPPPSFTLAICLRRLPQPVGTDTVTVGALLDGPDSAQTTGLLAASSGRATSLLYQSPDAEELLDAERADEYAHLEGPWAPREGDAPESRELQSALEHLANIVEPPPPPPPKPYVPPFPIKAAILGRPKAGRTSVAEGLAKQFSLTVIQPAELLKEALGAAAGAQATAAEPSAAAGSPPAPDASSLPPLVRLGRQAKECLDKGDEVPDELMAALVAHRMRRFDQQRYMVTHPPSAPAQGGPATPGTGGLAAKTEAPEGAAPPAESQLRAYLEQYLGAIEMGDLAAFPADQAGPTAAAHPSAVPAHPMHGGVVLDGFPATLAQAAALEKELTGFEQAPPAKGAKRGKPVPPPKKVATPAAGRRGASPTPEPGEGAEADDQAPLCALDLVVRLDVSDQTCVRRVLQLAPAEQQRIQAAQASQLAAQFPDMVPLGGLAAPPGPATAKDAKALAPPGSAAGKKQPTGGSAKGKAAPPPDPAAIEAAAQLEAAKVVDPLLAVKMERYERDEEAIAQWYGQFRGHVLEVCRPLASAPAPPRPVETPLDGQAMTLAESIECAGDLAKGLLARKLEAQRAAEQARLDGPLAWPTLVSLFLPVPVSGGCPHCLPPFLCPFLVWLPSLCFGLSYSFLCPLLSSLVGGTFYVLAPPRDCGLHPHNCSSLQPRSSHEIGPTLSSRQRNAVCAAIRRATELAEQQRREAEERARQEEARKEQEERERVEREQREAEERAAAAAKGKKGKPAGTLPPGEAFGLPEGLGLGSEGQKEGEPTDRPAQDAASSSALQLPPDSAALLLREWRDAAGQHERRTKTAFRVLRRLDHAVHARLSALRAQFAAFFGRQDGRVVPLVGRFQAAFNEMDPLMRERSDTKAELHLRTAELRDDLWDLADQKKDQSEQVFQAVMSDGWAEQAAQTAADQYVALMQIEVDRYQCAARLLGDYAALRHGLPLETADRPPFEVGTSFAQVPGAPGALSPLPPKGGPGPKSKAPAKALAAAGRKSQTPAPQEAPKADGMRYTENPDGAAILARVAAQAQSDEKPNLSCPALAVAYASALSLVTASRAAAAQLEQQLAAYQEALRQHQADPDGTPAPVAPAFDRQREEALATEDARLQDRLGRLQDMGGRHLSQLRAHMAALQAVLDGWLCAAYQADMKAVSALVAHVGQAIERNQPLPHPLRLSGSELVVDESVLVEPPLELAAAQAPEQPADEWALTTSQLEAIRSHLAALAPSGYMSAADFADLMARLASGGTMGVAPLPPVWAQLTREQFYGAAVRLDAHLGLTLTPYIDWRMFLVQASLPRTARPEELETLAGALRRASDGDDMLTRDALLATRFYFETAPAPSRDAPLPDLRFAASPFPLEARLKEFYFELFKVPSLAPAAPAAPAPTQPPAVEEPPAVEAEPVARSPSAKGLPAKGATPGTAGSRPTRGGTPLPATKSPEVVSPAPAPAAALSMPPLQCRYRAPAGAILRALAIDEKAREGFRKAFRARAYPVLCPADRGDEHADSIPANKLLELVCPLASMIPAPAQDYAPPLPECVMLAYRRTVELLVETNRLSAAEVSALLEPMAASPVGGTAAARGVGAPLARYPVAWDALLRSPKGRALLDACTDFKRRPLAAMLQSVPRDAAPSLQVAQEPAAPRPETGTERASPRL</sequence>
<organism evidence="5 6">
    <name type="scientific">Paratrimastix pyriformis</name>
    <dbReference type="NCBI Taxonomy" id="342808"/>
    <lineage>
        <taxon>Eukaryota</taxon>
        <taxon>Metamonada</taxon>
        <taxon>Preaxostyla</taxon>
        <taxon>Paratrimastigidae</taxon>
        <taxon>Paratrimastix</taxon>
    </lineage>
</organism>
<gene>
    <name evidence="5" type="ORF">PAPYR_6105</name>
</gene>
<feature type="compositionally biased region" description="Basic and acidic residues" evidence="2">
    <location>
        <begin position="1097"/>
        <end position="1108"/>
    </location>
</feature>
<feature type="region of interest" description="Disordered" evidence="2">
    <location>
        <begin position="1301"/>
        <end position="1346"/>
    </location>
</feature>
<feature type="region of interest" description="Disordered" evidence="2">
    <location>
        <begin position="1031"/>
        <end position="1118"/>
    </location>
</feature>
<dbReference type="InterPro" id="IPR056199">
    <property type="entry name" value="SPEF2_C"/>
</dbReference>
<keyword evidence="5" id="KW-0969">Cilium</keyword>